<sequence>MHCAAFAALRRDGTVVTWGCAAYGGDSHAVQAQLRSVQQIEATVGAFAAQREMISGNDLPLDVLQNVKDRDELWEGGPRLSGEHHALEPELFMGSKAFGQHTYVAQADLDCLQELQVASKVRTVEMKAWGVCCCFLPHTGEFTEFLPSSEDSLYWDFREKQGMPGPEDSCPKQPDGRKSLSPRGCRGNRLSTQPKSTQSLKVYGSAKGDLPTECAPLMPHPDDMYCESYLVRECGSLTIDIPDKWKNCYRNTSDYGHNQIDPSCAVATVLVDGSVKMRGLPDYGGDGSLVRDKLPLV</sequence>
<dbReference type="AlphaFoldDB" id="A0A1Q9CNV9"/>
<reference evidence="2 3" key="1">
    <citation type="submission" date="2016-02" db="EMBL/GenBank/DDBJ databases">
        <title>Genome analysis of coral dinoflagellate symbionts highlights evolutionary adaptations to a symbiotic lifestyle.</title>
        <authorList>
            <person name="Aranda M."/>
            <person name="Li Y."/>
            <person name="Liew Y.J."/>
            <person name="Baumgarten S."/>
            <person name="Simakov O."/>
            <person name="Wilson M."/>
            <person name="Piel J."/>
            <person name="Ashoor H."/>
            <person name="Bougouffa S."/>
            <person name="Bajic V.B."/>
            <person name="Ryu T."/>
            <person name="Ravasi T."/>
            <person name="Bayer T."/>
            <person name="Micklem G."/>
            <person name="Kim H."/>
            <person name="Bhak J."/>
            <person name="Lajeunesse T.C."/>
            <person name="Voolstra C.R."/>
        </authorList>
    </citation>
    <scope>NUCLEOTIDE SEQUENCE [LARGE SCALE GENOMIC DNA]</scope>
    <source>
        <strain evidence="2 3">CCMP2467</strain>
    </source>
</reference>
<comment type="caution">
    <text evidence="2">The sequence shown here is derived from an EMBL/GenBank/DDBJ whole genome shotgun (WGS) entry which is preliminary data.</text>
</comment>
<feature type="region of interest" description="Disordered" evidence="1">
    <location>
        <begin position="162"/>
        <end position="198"/>
    </location>
</feature>
<name>A0A1Q9CNV9_SYMMI</name>
<evidence type="ECO:0000313" key="2">
    <source>
        <dbReference type="EMBL" id="OLP84604.1"/>
    </source>
</evidence>
<evidence type="ECO:0000313" key="3">
    <source>
        <dbReference type="Proteomes" id="UP000186817"/>
    </source>
</evidence>
<proteinExistence type="predicted"/>
<organism evidence="2 3">
    <name type="scientific">Symbiodinium microadriaticum</name>
    <name type="common">Dinoflagellate</name>
    <name type="synonym">Zooxanthella microadriatica</name>
    <dbReference type="NCBI Taxonomy" id="2951"/>
    <lineage>
        <taxon>Eukaryota</taxon>
        <taxon>Sar</taxon>
        <taxon>Alveolata</taxon>
        <taxon>Dinophyceae</taxon>
        <taxon>Suessiales</taxon>
        <taxon>Symbiodiniaceae</taxon>
        <taxon>Symbiodinium</taxon>
    </lineage>
</organism>
<protein>
    <submittedName>
        <fullName evidence="2">Uncharacterized protein</fullName>
    </submittedName>
</protein>
<dbReference type="Proteomes" id="UP000186817">
    <property type="component" value="Unassembled WGS sequence"/>
</dbReference>
<keyword evidence="3" id="KW-1185">Reference proteome</keyword>
<gene>
    <name evidence="2" type="ORF">AK812_SmicGene34512</name>
</gene>
<dbReference type="OrthoDB" id="405877at2759"/>
<accession>A0A1Q9CNV9</accession>
<evidence type="ECO:0000256" key="1">
    <source>
        <dbReference type="SAM" id="MobiDB-lite"/>
    </source>
</evidence>
<dbReference type="EMBL" id="LSRX01001030">
    <property type="protein sequence ID" value="OLP84604.1"/>
    <property type="molecule type" value="Genomic_DNA"/>
</dbReference>
<feature type="compositionally biased region" description="Polar residues" evidence="1">
    <location>
        <begin position="189"/>
        <end position="198"/>
    </location>
</feature>